<evidence type="ECO:0000256" key="2">
    <source>
        <dbReference type="SAM" id="MobiDB-lite"/>
    </source>
</evidence>
<feature type="coiled-coil region" evidence="1">
    <location>
        <begin position="70"/>
        <end position="153"/>
    </location>
</feature>
<dbReference type="PANTHER" id="PTHR37915">
    <property type="match status" value="1"/>
</dbReference>
<dbReference type="STRING" id="6526.A0A2C9JUR4"/>
<name>A0A2C9JUR4_BIOGL</name>
<evidence type="ECO:0000313" key="3">
    <source>
        <dbReference type="EnsemblMetazoa" id="BGLB008352-PB"/>
    </source>
</evidence>
<keyword evidence="1" id="KW-0175">Coiled coil</keyword>
<accession>A0A2C9JUR4</accession>
<dbReference type="EnsemblMetazoa" id="BGLB008352-RB">
    <property type="protein sequence ID" value="BGLB008352-PB"/>
    <property type="gene ID" value="BGLB008352"/>
</dbReference>
<proteinExistence type="predicted"/>
<dbReference type="VEuPathDB" id="VectorBase:BGLAX_044038"/>
<reference evidence="3" key="1">
    <citation type="submission" date="2020-05" db="UniProtKB">
        <authorList>
            <consortium name="EnsemblMetazoa"/>
        </authorList>
    </citation>
    <scope>IDENTIFICATION</scope>
    <source>
        <strain evidence="3">BB02</strain>
    </source>
</reference>
<dbReference type="KEGG" id="bgt:106069064"/>
<feature type="region of interest" description="Disordered" evidence="2">
    <location>
        <begin position="190"/>
        <end position="215"/>
    </location>
</feature>
<gene>
    <name evidence="3" type="primary">106069064</name>
</gene>
<dbReference type="Proteomes" id="UP000076420">
    <property type="component" value="Unassembled WGS sequence"/>
</dbReference>
<dbReference type="VEuPathDB" id="VectorBase:BGLB008352"/>
<dbReference type="AlphaFoldDB" id="A0A2C9JUR4"/>
<organism evidence="3 4">
    <name type="scientific">Biomphalaria glabrata</name>
    <name type="common">Bloodfluke planorb</name>
    <name type="synonym">Freshwater snail</name>
    <dbReference type="NCBI Taxonomy" id="6526"/>
    <lineage>
        <taxon>Eukaryota</taxon>
        <taxon>Metazoa</taxon>
        <taxon>Spiralia</taxon>
        <taxon>Lophotrochozoa</taxon>
        <taxon>Mollusca</taxon>
        <taxon>Gastropoda</taxon>
        <taxon>Heterobranchia</taxon>
        <taxon>Euthyneura</taxon>
        <taxon>Panpulmonata</taxon>
        <taxon>Hygrophila</taxon>
        <taxon>Lymnaeoidea</taxon>
        <taxon>Planorbidae</taxon>
        <taxon>Biomphalaria</taxon>
    </lineage>
</organism>
<dbReference type="PANTHER" id="PTHR37915:SF3">
    <property type="match status" value="1"/>
</dbReference>
<sequence>MEERMAEAMRDEGKKSQCLLSNLSQLKVSSKVEDSLSYAQSLTKRLAELNKDMITYMTTMAEKKASHKGRKKIEKALQQAKDDVSGLNEKLLVLQKELDDREDKVHIMMKQMDSKSLELQKFRTAAELAKQKLTQLQKDFDEQVKKNEEIKTDMTKYLDRQISALQATHRQEMQDFKQLVEAEAKKLQTASSTLSASDVSKSASGQRSPDPSAKQ</sequence>
<protein>
    <submittedName>
        <fullName evidence="3">Uncharacterized protein</fullName>
    </submittedName>
</protein>
<evidence type="ECO:0000313" key="4">
    <source>
        <dbReference type="Proteomes" id="UP000076420"/>
    </source>
</evidence>
<evidence type="ECO:0000256" key="1">
    <source>
        <dbReference type="SAM" id="Coils"/>
    </source>
</evidence>